<keyword evidence="2 3" id="KW-0378">Hydrolase</keyword>
<dbReference type="Pfam" id="PF00135">
    <property type="entry name" value="COesterase"/>
    <property type="match status" value="1"/>
</dbReference>
<organism evidence="6 7">
    <name type="scientific">Melanomma pulvis-pyrius CBS 109.77</name>
    <dbReference type="NCBI Taxonomy" id="1314802"/>
    <lineage>
        <taxon>Eukaryota</taxon>
        <taxon>Fungi</taxon>
        <taxon>Dikarya</taxon>
        <taxon>Ascomycota</taxon>
        <taxon>Pezizomycotina</taxon>
        <taxon>Dothideomycetes</taxon>
        <taxon>Pleosporomycetidae</taxon>
        <taxon>Pleosporales</taxon>
        <taxon>Melanommataceae</taxon>
        <taxon>Melanomma</taxon>
    </lineage>
</organism>
<dbReference type="InterPro" id="IPR019819">
    <property type="entry name" value="Carboxylesterase_B_CS"/>
</dbReference>
<evidence type="ECO:0000256" key="2">
    <source>
        <dbReference type="ARBA" id="ARBA00022801"/>
    </source>
</evidence>
<dbReference type="Gene3D" id="3.40.50.1820">
    <property type="entry name" value="alpha/beta hydrolase"/>
    <property type="match status" value="1"/>
</dbReference>
<dbReference type="GO" id="GO:0016787">
    <property type="term" value="F:hydrolase activity"/>
    <property type="evidence" value="ECO:0007669"/>
    <property type="project" value="UniProtKB-KW"/>
</dbReference>
<sequence length="578" mass="63549">MQTFNIQVALEAIWGCHVSDLIAIFTMLFTATILAVFTVIARVVSTGEVCDALRTTPTATINAGQIIGTTTNIAGPTGSVAVNKFLGIPYATAPTGSLRFAPPQAPANWSSRDTKAFGNSCIQVFAPLSSRNFTEAVFNNPPPKDEDEDCLFVNVFAPKKTWDFNEPPYPVLYWMYGGAWKFGNAGLPWYDGSYFAALEDVIVVSVNYRINAFGLPISPSIANLTERNVALLDQRAGLQWVQDNIHHFGGNKSRVTIYGESAGGYAVGLLVTSYAPSAPRPFNAAIMESGVYAYLPYPNCNNNDYTAWNYLTSDLNCTGTDKEKFNCAQNERSAKQIKHAQELNRNISFAQACDNITAVLDPRLRVEAGNIADVPVIVGTNMQDGGVYTNRFGNDTDAYFNTYFPGMVILKYAVLAAYPLGSGGRTDQQMRLQQIQTDWNFHCPSVWYAETSSSHNPTYRYLFNASFANTQAKWPAWPTKYQGAYHSSEIPLVFTSYNGTNTTEPGQRHLSDTMRHAWANFAKNPNQAPIENWPKVGEGVDGKDVMGFGTDGKGESGAVVDAHNCEVWEALGFRELHL</sequence>
<evidence type="ECO:0000313" key="7">
    <source>
        <dbReference type="Proteomes" id="UP000799757"/>
    </source>
</evidence>
<keyword evidence="4" id="KW-0472">Membrane</keyword>
<keyword evidence="4" id="KW-1133">Transmembrane helix</keyword>
<dbReference type="Proteomes" id="UP000799757">
    <property type="component" value="Unassembled WGS sequence"/>
</dbReference>
<dbReference type="AlphaFoldDB" id="A0A6A6X3G4"/>
<comment type="similarity">
    <text evidence="1 3">Belongs to the type-B carboxylesterase/lipase family.</text>
</comment>
<reference evidence="6" key="1">
    <citation type="journal article" date="2020" name="Stud. Mycol.">
        <title>101 Dothideomycetes genomes: a test case for predicting lifestyles and emergence of pathogens.</title>
        <authorList>
            <person name="Haridas S."/>
            <person name="Albert R."/>
            <person name="Binder M."/>
            <person name="Bloem J."/>
            <person name="Labutti K."/>
            <person name="Salamov A."/>
            <person name="Andreopoulos B."/>
            <person name="Baker S."/>
            <person name="Barry K."/>
            <person name="Bills G."/>
            <person name="Bluhm B."/>
            <person name="Cannon C."/>
            <person name="Castanera R."/>
            <person name="Culley D."/>
            <person name="Daum C."/>
            <person name="Ezra D."/>
            <person name="Gonzalez J."/>
            <person name="Henrissat B."/>
            <person name="Kuo A."/>
            <person name="Liang C."/>
            <person name="Lipzen A."/>
            <person name="Lutzoni F."/>
            <person name="Magnuson J."/>
            <person name="Mondo S."/>
            <person name="Nolan M."/>
            <person name="Ohm R."/>
            <person name="Pangilinan J."/>
            <person name="Park H.-J."/>
            <person name="Ramirez L."/>
            <person name="Alfaro M."/>
            <person name="Sun H."/>
            <person name="Tritt A."/>
            <person name="Yoshinaga Y."/>
            <person name="Zwiers L.-H."/>
            <person name="Turgeon B."/>
            <person name="Goodwin S."/>
            <person name="Spatafora J."/>
            <person name="Crous P."/>
            <person name="Grigoriev I."/>
        </authorList>
    </citation>
    <scope>NUCLEOTIDE SEQUENCE</scope>
    <source>
        <strain evidence="6">CBS 109.77</strain>
    </source>
</reference>
<accession>A0A6A6X3G4</accession>
<dbReference type="InterPro" id="IPR050309">
    <property type="entry name" value="Type-B_Carboxylest/Lipase"/>
</dbReference>
<dbReference type="PROSITE" id="PS00122">
    <property type="entry name" value="CARBOXYLESTERASE_B_1"/>
    <property type="match status" value="1"/>
</dbReference>
<dbReference type="SUPFAM" id="SSF53474">
    <property type="entry name" value="alpha/beta-Hydrolases"/>
    <property type="match status" value="1"/>
</dbReference>
<evidence type="ECO:0000313" key="6">
    <source>
        <dbReference type="EMBL" id="KAF2790457.1"/>
    </source>
</evidence>
<evidence type="ECO:0000256" key="3">
    <source>
        <dbReference type="RuleBase" id="RU361235"/>
    </source>
</evidence>
<dbReference type="EC" id="3.1.1.-" evidence="3"/>
<name>A0A6A6X3G4_9PLEO</name>
<dbReference type="InterPro" id="IPR019826">
    <property type="entry name" value="Carboxylesterase_B_AS"/>
</dbReference>
<keyword evidence="7" id="KW-1185">Reference proteome</keyword>
<dbReference type="PANTHER" id="PTHR11559">
    <property type="entry name" value="CARBOXYLESTERASE"/>
    <property type="match status" value="1"/>
</dbReference>
<feature type="domain" description="Carboxylesterase type B" evidence="5">
    <location>
        <begin position="57"/>
        <end position="552"/>
    </location>
</feature>
<gene>
    <name evidence="6" type="ORF">K505DRAFT_327560</name>
</gene>
<protein>
    <recommendedName>
        <fullName evidence="3">Carboxylic ester hydrolase</fullName>
        <ecNumber evidence="3">3.1.1.-</ecNumber>
    </recommendedName>
</protein>
<keyword evidence="4" id="KW-0812">Transmembrane</keyword>
<evidence type="ECO:0000256" key="4">
    <source>
        <dbReference type="SAM" id="Phobius"/>
    </source>
</evidence>
<dbReference type="EMBL" id="MU002072">
    <property type="protein sequence ID" value="KAF2790457.1"/>
    <property type="molecule type" value="Genomic_DNA"/>
</dbReference>
<dbReference type="InterPro" id="IPR002018">
    <property type="entry name" value="CarbesteraseB"/>
</dbReference>
<evidence type="ECO:0000256" key="1">
    <source>
        <dbReference type="ARBA" id="ARBA00005964"/>
    </source>
</evidence>
<dbReference type="PROSITE" id="PS00941">
    <property type="entry name" value="CARBOXYLESTERASE_B_2"/>
    <property type="match status" value="1"/>
</dbReference>
<evidence type="ECO:0000259" key="5">
    <source>
        <dbReference type="Pfam" id="PF00135"/>
    </source>
</evidence>
<dbReference type="OrthoDB" id="408631at2759"/>
<dbReference type="InterPro" id="IPR029058">
    <property type="entry name" value="AB_hydrolase_fold"/>
</dbReference>
<feature type="transmembrane region" description="Helical" evidence="4">
    <location>
        <begin position="21"/>
        <end position="44"/>
    </location>
</feature>
<proteinExistence type="inferred from homology"/>